<comment type="subcellular location">
    <subcellularLocation>
        <location evidence="1">Membrane</location>
        <topology evidence="1">Single-pass membrane protein</topology>
    </subcellularLocation>
</comment>
<feature type="compositionally biased region" description="Basic and acidic residues" evidence="9">
    <location>
        <begin position="489"/>
        <end position="498"/>
    </location>
</feature>
<gene>
    <name evidence="13" type="primary">LOC110350643</name>
</gene>
<evidence type="ECO:0000256" key="10">
    <source>
        <dbReference type="SAM" id="Phobius"/>
    </source>
</evidence>
<keyword evidence="12" id="KW-1185">Reference proteome</keyword>
<dbReference type="GO" id="GO:0030154">
    <property type="term" value="P:cell differentiation"/>
    <property type="evidence" value="ECO:0007669"/>
    <property type="project" value="UniProtKB-KW"/>
</dbReference>
<evidence type="ECO:0000313" key="13">
    <source>
        <dbReference type="RefSeq" id="XP_021120054.1"/>
    </source>
</evidence>
<evidence type="ECO:0000256" key="7">
    <source>
        <dbReference type="ARBA" id="ARBA00035009"/>
    </source>
</evidence>
<feature type="transmembrane region" description="Helical" evidence="10">
    <location>
        <begin position="20"/>
        <end position="43"/>
    </location>
</feature>
<dbReference type="RefSeq" id="XP_021120054.1">
    <property type="nucleotide sequence ID" value="XM_021264395.1"/>
</dbReference>
<dbReference type="AlphaFoldDB" id="A0AAX6TEV2"/>
<evidence type="ECO:0000256" key="1">
    <source>
        <dbReference type="ARBA" id="ARBA00004167"/>
    </source>
</evidence>
<keyword evidence="2 10" id="KW-0812">Transmembrane</keyword>
<evidence type="ECO:0000256" key="9">
    <source>
        <dbReference type="SAM" id="MobiDB-lite"/>
    </source>
</evidence>
<evidence type="ECO:0000259" key="11">
    <source>
        <dbReference type="Pfam" id="PF14650"/>
    </source>
</evidence>
<comment type="function">
    <text evidence="8">May play a role in spermatogenesis.</text>
</comment>
<keyword evidence="5 10" id="KW-1133">Transmembrane helix</keyword>
<dbReference type="InterPro" id="IPR039509">
    <property type="entry name" value="SPATA31"/>
</dbReference>
<sequence>MMENLLGPLKSLSATWLSPSHTAFAMDMILAFVGGVGLFLLLLPWLQGEPTLRPSPSRKTRNIRKHPVLMRWKSRSRKRTGARLDYQIYQKLAKKLIPLQKSLQRLLPGQVSSQQPVYQHHPADAGTRIPVTASQPHGQKADPAAPSLVEAAPSPLTPHLLPLASSPSPGPSATSSDFVCSPTPLTNSQTPEPLLPLGRLSPQPLALSLSPPRPPDPATTPQPWWDTKEKPEQQLGPQQLSYPKILGAHFWQKWTQLFWGLPSLHSESIVAAAWVSQNPPVPHLPTFLFNRTSHVCPVHMQDKMFPLLPLPQAPSCLESRCPSQSQPPALGQPQTRTHPQSSPPVLLAPSPPLSRGCGASCSTSHNLHSLIPDEIQHPGRPSSKKHLEHGRTVPSAVQSPQEGYCPSTPNLCQGKGAAAILCESFAISSELWEKLEQHIRKWHVRHQRDLPCRIQESPELTQPQCDLAHSPQVKDKPGLSHSSVSTGECSKDVQKMRF</sequence>
<dbReference type="PANTHER" id="PTHR21859">
    <property type="entry name" value="ACROSOME-SPECIFIC PROTEIN"/>
    <property type="match status" value="1"/>
</dbReference>
<feature type="compositionally biased region" description="Pro residues" evidence="9">
    <location>
        <begin position="211"/>
        <end position="220"/>
    </location>
</feature>
<evidence type="ECO:0000256" key="3">
    <source>
        <dbReference type="ARBA" id="ARBA00022782"/>
    </source>
</evidence>
<evidence type="ECO:0000313" key="12">
    <source>
        <dbReference type="Proteomes" id="UP000694906"/>
    </source>
</evidence>
<dbReference type="Pfam" id="PF14650">
    <property type="entry name" value="FAM75"/>
    <property type="match status" value="1"/>
</dbReference>
<dbReference type="GO" id="GO:0007283">
    <property type="term" value="P:spermatogenesis"/>
    <property type="evidence" value="ECO:0007669"/>
    <property type="project" value="UniProtKB-KW"/>
</dbReference>
<feature type="compositionally biased region" description="Polar residues" evidence="9">
    <location>
        <begin position="321"/>
        <end position="338"/>
    </location>
</feature>
<name>A0AAX6TEV2_HETGA</name>
<evidence type="ECO:0000256" key="6">
    <source>
        <dbReference type="ARBA" id="ARBA00023136"/>
    </source>
</evidence>
<evidence type="ECO:0000256" key="8">
    <source>
        <dbReference type="ARBA" id="ARBA00037695"/>
    </source>
</evidence>
<feature type="domain" description="SPATA31" evidence="11">
    <location>
        <begin position="238"/>
        <end position="497"/>
    </location>
</feature>
<dbReference type="GO" id="GO:0016020">
    <property type="term" value="C:membrane"/>
    <property type="evidence" value="ECO:0007669"/>
    <property type="project" value="UniProtKB-SubCell"/>
</dbReference>
<evidence type="ECO:0000256" key="5">
    <source>
        <dbReference type="ARBA" id="ARBA00022989"/>
    </source>
</evidence>
<dbReference type="Proteomes" id="UP000694906">
    <property type="component" value="Unplaced"/>
</dbReference>
<dbReference type="GeneID" id="110350643"/>
<feature type="compositionally biased region" description="Low complexity" evidence="9">
    <location>
        <begin position="151"/>
        <end position="176"/>
    </location>
</feature>
<feature type="region of interest" description="Disordered" evidence="9">
    <location>
        <begin position="468"/>
        <end position="498"/>
    </location>
</feature>
<feature type="compositionally biased region" description="Low complexity" evidence="9">
    <location>
        <begin position="339"/>
        <end position="348"/>
    </location>
</feature>
<feature type="compositionally biased region" description="Low complexity" evidence="9">
    <location>
        <begin position="199"/>
        <end position="210"/>
    </location>
</feature>
<feature type="region of interest" description="Disordered" evidence="9">
    <location>
        <begin position="370"/>
        <end position="402"/>
    </location>
</feature>
<comment type="similarity">
    <text evidence="7">Belongs to the SPATA31 family.</text>
</comment>
<reference evidence="13" key="1">
    <citation type="submission" date="2025-08" db="UniProtKB">
        <authorList>
            <consortium name="RefSeq"/>
        </authorList>
    </citation>
    <scope>IDENTIFICATION</scope>
</reference>
<organism evidence="12 13">
    <name type="scientific">Heterocephalus glaber</name>
    <name type="common">Naked mole rat</name>
    <dbReference type="NCBI Taxonomy" id="10181"/>
    <lineage>
        <taxon>Eukaryota</taxon>
        <taxon>Metazoa</taxon>
        <taxon>Chordata</taxon>
        <taxon>Craniata</taxon>
        <taxon>Vertebrata</taxon>
        <taxon>Euteleostomi</taxon>
        <taxon>Mammalia</taxon>
        <taxon>Eutheria</taxon>
        <taxon>Euarchontoglires</taxon>
        <taxon>Glires</taxon>
        <taxon>Rodentia</taxon>
        <taxon>Hystricomorpha</taxon>
        <taxon>Bathyergidae</taxon>
        <taxon>Heterocephalus</taxon>
    </lineage>
</organism>
<keyword evidence="6 10" id="KW-0472">Membrane</keyword>
<keyword evidence="3" id="KW-0221">Differentiation</keyword>
<feature type="region of interest" description="Disordered" evidence="9">
    <location>
        <begin position="317"/>
        <end position="349"/>
    </location>
</feature>
<protein>
    <submittedName>
        <fullName evidence="13">Spermatogenesis-associated protein 31A3-like isoform X1</fullName>
    </submittedName>
</protein>
<accession>A0AAX6TEV2</accession>
<proteinExistence type="inferred from homology"/>
<feature type="region of interest" description="Disordered" evidence="9">
    <location>
        <begin position="127"/>
        <end position="234"/>
    </location>
</feature>
<evidence type="ECO:0000256" key="4">
    <source>
        <dbReference type="ARBA" id="ARBA00022871"/>
    </source>
</evidence>
<keyword evidence="4" id="KW-0744">Spermatogenesis</keyword>
<dbReference type="PANTHER" id="PTHR21859:SF55">
    <property type="entry name" value="SPERMATOGENESIS-ASSOCIATED PROTEIN 31A1-RELATED"/>
    <property type="match status" value="1"/>
</dbReference>
<evidence type="ECO:0000256" key="2">
    <source>
        <dbReference type="ARBA" id="ARBA00022692"/>
    </source>
</evidence>